<evidence type="ECO:0000259" key="1">
    <source>
        <dbReference type="Pfam" id="PF10456"/>
    </source>
</evidence>
<comment type="caution">
    <text evidence="2">The sequence shown here is derived from an EMBL/GenBank/DDBJ whole genome shotgun (WGS) entry which is preliminary data.</text>
</comment>
<keyword evidence="3" id="KW-1185">Reference proteome</keyword>
<dbReference type="GO" id="GO:0006897">
    <property type="term" value="P:endocytosis"/>
    <property type="evidence" value="ECO:0007669"/>
    <property type="project" value="TreeGrafter"/>
</dbReference>
<evidence type="ECO:0000313" key="3">
    <source>
        <dbReference type="Proteomes" id="UP001212841"/>
    </source>
</evidence>
<proteinExistence type="predicted"/>
<organism evidence="2 3">
    <name type="scientific">Rhizophlyctis rosea</name>
    <dbReference type="NCBI Taxonomy" id="64517"/>
    <lineage>
        <taxon>Eukaryota</taxon>
        <taxon>Fungi</taxon>
        <taxon>Fungi incertae sedis</taxon>
        <taxon>Chytridiomycota</taxon>
        <taxon>Chytridiomycota incertae sedis</taxon>
        <taxon>Chytridiomycetes</taxon>
        <taxon>Rhizophlyctidales</taxon>
        <taxon>Rhizophlyctidaceae</taxon>
        <taxon>Rhizophlyctis</taxon>
    </lineage>
</organism>
<dbReference type="PANTHER" id="PTHR45827:SF1">
    <property type="entry name" value="SORTING NEXIN"/>
    <property type="match status" value="1"/>
</dbReference>
<evidence type="ECO:0000313" key="2">
    <source>
        <dbReference type="EMBL" id="KAJ3052285.1"/>
    </source>
</evidence>
<name>A0AAD5SE13_9FUNG</name>
<dbReference type="Pfam" id="PF10456">
    <property type="entry name" value="BAR_3_WASP_bdg"/>
    <property type="match status" value="1"/>
</dbReference>
<feature type="domain" description="Sorting nexin protein WASP-binding" evidence="1">
    <location>
        <begin position="37"/>
        <end position="253"/>
    </location>
</feature>
<dbReference type="PANTHER" id="PTHR45827">
    <property type="entry name" value="SORTING NEXIN"/>
    <property type="match status" value="1"/>
</dbReference>
<protein>
    <recommendedName>
        <fullName evidence="1">Sorting nexin protein WASP-binding domain-containing protein</fullName>
    </recommendedName>
</protein>
<dbReference type="GO" id="GO:0035091">
    <property type="term" value="F:phosphatidylinositol binding"/>
    <property type="evidence" value="ECO:0007669"/>
    <property type="project" value="TreeGrafter"/>
</dbReference>
<dbReference type="Proteomes" id="UP001212841">
    <property type="component" value="Unassembled WGS sequence"/>
</dbReference>
<dbReference type="InterPro" id="IPR019497">
    <property type="entry name" value="Sorting_nexin_WASP-bd-dom"/>
</dbReference>
<dbReference type="AlphaFoldDB" id="A0AAD5SE13"/>
<dbReference type="EMBL" id="JADGJD010000308">
    <property type="protein sequence ID" value="KAJ3052285.1"/>
    <property type="molecule type" value="Genomic_DNA"/>
</dbReference>
<reference evidence="2" key="1">
    <citation type="submission" date="2020-05" db="EMBL/GenBank/DDBJ databases">
        <title>Phylogenomic resolution of chytrid fungi.</title>
        <authorList>
            <person name="Stajich J.E."/>
            <person name="Amses K."/>
            <person name="Simmons R."/>
            <person name="Seto K."/>
            <person name="Myers J."/>
            <person name="Bonds A."/>
            <person name="Quandt C.A."/>
            <person name="Barry K."/>
            <person name="Liu P."/>
            <person name="Grigoriev I."/>
            <person name="Longcore J.E."/>
            <person name="James T.Y."/>
        </authorList>
    </citation>
    <scope>NUCLEOTIDE SEQUENCE</scope>
    <source>
        <strain evidence="2">JEL0318</strain>
    </source>
</reference>
<sequence length="261" mass="29672">MQKWINSMSQYEAQHATDRQRPGPARFFARVQRGDVTGFDFSNVELMDRFSDHIDMMETRLEQLLDASSKHQTLTSELSEQYEAMAQSLEALARGKQEDNRVEREICWCWRKGCGECHEFSSSMLGISKQMHGIAETFEGHSAKDLSVFNESAREYHALLAGYQSLVQLYDMANVKYEQILDKEEDLPPTSASSDTLPNAAMKTRLETVMDATSAEVARLHDEKVVGWKGWMVEWLDGMIGAQEKVLKHLRAAREALVEGS</sequence>
<gene>
    <name evidence="2" type="ORF">HK097_006571</name>
</gene>
<dbReference type="InterPro" id="IPR027267">
    <property type="entry name" value="AH/BAR_dom_sf"/>
</dbReference>
<dbReference type="Gene3D" id="1.20.1270.60">
    <property type="entry name" value="Arfaptin homology (AH) domain/BAR domain"/>
    <property type="match status" value="1"/>
</dbReference>
<dbReference type="GO" id="GO:0031410">
    <property type="term" value="C:cytoplasmic vesicle"/>
    <property type="evidence" value="ECO:0007669"/>
    <property type="project" value="TreeGrafter"/>
</dbReference>
<dbReference type="GO" id="GO:0005886">
    <property type="term" value="C:plasma membrane"/>
    <property type="evidence" value="ECO:0007669"/>
    <property type="project" value="TreeGrafter"/>
</dbReference>
<dbReference type="GO" id="GO:0097320">
    <property type="term" value="P:plasma membrane tubulation"/>
    <property type="evidence" value="ECO:0007669"/>
    <property type="project" value="TreeGrafter"/>
</dbReference>
<accession>A0AAD5SE13</accession>
<dbReference type="GO" id="GO:0016197">
    <property type="term" value="P:endosomal transport"/>
    <property type="evidence" value="ECO:0007669"/>
    <property type="project" value="TreeGrafter"/>
</dbReference>